<dbReference type="EMBL" id="CAJVQC010052457">
    <property type="protein sequence ID" value="CAG8791589.1"/>
    <property type="molecule type" value="Genomic_DNA"/>
</dbReference>
<proteinExistence type="predicted"/>
<evidence type="ECO:0000313" key="2">
    <source>
        <dbReference type="Proteomes" id="UP000789920"/>
    </source>
</evidence>
<keyword evidence="2" id="KW-1185">Reference proteome</keyword>
<accession>A0ACA9RF77</accession>
<sequence>ALRNEFTDHKVYLSEIHKATTKYYSGKRKNMLNDAASLYEELSADSYQWVLHQTKQATGGYIPAVIMTDADPALDLAISEEYEQSYTMHCIFHISQNLHQNLEAKQIPLILSAAILPQTLFPELDKALSQFILSEIQKIQHAKIKSCLNYHASAITKDEMIKYQEEEPYYVATCCSKNFSQDQPTEFTRSNINRLFIPADLWDERKENINEQKLYGELWGVAQNITQKAVQLYRQDVLEKLQNLLTKMQDEELVNSPANDDNEEIYSNSLDDNEEYEETNSLSDIPLQNPKKRKAKGRPKSSKRIKRSEELKLAKRQNQCENCS</sequence>
<comment type="caution">
    <text evidence="1">The sequence shown here is derived from an EMBL/GenBank/DDBJ whole genome shotgun (WGS) entry which is preliminary data.</text>
</comment>
<dbReference type="Proteomes" id="UP000789920">
    <property type="component" value="Unassembled WGS sequence"/>
</dbReference>
<evidence type="ECO:0000313" key="1">
    <source>
        <dbReference type="EMBL" id="CAG8791589.1"/>
    </source>
</evidence>
<name>A0ACA9RF77_9GLOM</name>
<feature type="non-terminal residue" evidence="1">
    <location>
        <position position="324"/>
    </location>
</feature>
<protein>
    <submittedName>
        <fullName evidence="1">22222_t:CDS:1</fullName>
    </submittedName>
</protein>
<feature type="non-terminal residue" evidence="1">
    <location>
        <position position="1"/>
    </location>
</feature>
<gene>
    <name evidence="1" type="ORF">RPERSI_LOCUS19253</name>
</gene>
<reference evidence="1" key="1">
    <citation type="submission" date="2021-06" db="EMBL/GenBank/DDBJ databases">
        <authorList>
            <person name="Kallberg Y."/>
            <person name="Tangrot J."/>
            <person name="Rosling A."/>
        </authorList>
    </citation>
    <scope>NUCLEOTIDE SEQUENCE</scope>
    <source>
        <strain evidence="1">MA461A</strain>
    </source>
</reference>
<organism evidence="1 2">
    <name type="scientific">Racocetra persica</name>
    <dbReference type="NCBI Taxonomy" id="160502"/>
    <lineage>
        <taxon>Eukaryota</taxon>
        <taxon>Fungi</taxon>
        <taxon>Fungi incertae sedis</taxon>
        <taxon>Mucoromycota</taxon>
        <taxon>Glomeromycotina</taxon>
        <taxon>Glomeromycetes</taxon>
        <taxon>Diversisporales</taxon>
        <taxon>Gigasporaceae</taxon>
        <taxon>Racocetra</taxon>
    </lineage>
</organism>